<protein>
    <submittedName>
        <fullName evidence="4">Efflux transporter outer membrane subunit</fullName>
    </submittedName>
</protein>
<evidence type="ECO:0000313" key="5">
    <source>
        <dbReference type="Proteomes" id="UP001204851"/>
    </source>
</evidence>
<comment type="subcellular location">
    <subcellularLocation>
        <location evidence="2">Cell membrane</location>
        <topology evidence="2">Lipid-anchor</topology>
    </subcellularLocation>
</comment>
<dbReference type="Proteomes" id="UP001204851">
    <property type="component" value="Unassembled WGS sequence"/>
</dbReference>
<proteinExistence type="inferred from homology"/>
<organism evidence="4 5">
    <name type="scientific">Ideonella oryzae</name>
    <dbReference type="NCBI Taxonomy" id="2937441"/>
    <lineage>
        <taxon>Bacteria</taxon>
        <taxon>Pseudomonadati</taxon>
        <taxon>Pseudomonadota</taxon>
        <taxon>Betaproteobacteria</taxon>
        <taxon>Burkholderiales</taxon>
        <taxon>Sphaerotilaceae</taxon>
        <taxon>Ideonella</taxon>
    </lineage>
</organism>
<feature type="coiled-coil region" evidence="3">
    <location>
        <begin position="84"/>
        <end position="114"/>
    </location>
</feature>
<dbReference type="Gene3D" id="1.20.1600.10">
    <property type="entry name" value="Outer membrane efflux proteins (OEP)"/>
    <property type="match status" value="1"/>
</dbReference>
<evidence type="ECO:0000256" key="1">
    <source>
        <dbReference type="ARBA" id="ARBA00007613"/>
    </source>
</evidence>
<comment type="similarity">
    <text evidence="1 2">Belongs to the outer membrane factor (OMF) (TC 1.B.17) family.</text>
</comment>
<dbReference type="Gene3D" id="2.20.200.10">
    <property type="entry name" value="Outer membrane efflux proteins (OEP)"/>
    <property type="match status" value="1"/>
</dbReference>
<evidence type="ECO:0000256" key="3">
    <source>
        <dbReference type="SAM" id="Coils"/>
    </source>
</evidence>
<keyword evidence="2" id="KW-0564">Palmitate</keyword>
<name>A0ABT1BT24_9BURK</name>
<accession>A0ABT1BT24</accession>
<dbReference type="InterPro" id="IPR010131">
    <property type="entry name" value="MdtP/NodT-like"/>
</dbReference>
<keyword evidence="2" id="KW-1134">Transmembrane beta strand</keyword>
<feature type="chain" id="PRO_5044979163" evidence="2">
    <location>
        <begin position="33"/>
        <end position="490"/>
    </location>
</feature>
<dbReference type="RefSeq" id="WP_252771951.1">
    <property type="nucleotide sequence ID" value="NZ_JAMXMC010000015.1"/>
</dbReference>
<dbReference type="PANTHER" id="PTHR30203:SF33">
    <property type="entry name" value="BLR4455 PROTEIN"/>
    <property type="match status" value="1"/>
</dbReference>
<gene>
    <name evidence="4" type="ORF">M0L44_20000</name>
</gene>
<dbReference type="PANTHER" id="PTHR30203">
    <property type="entry name" value="OUTER MEMBRANE CATION EFFLUX PROTEIN"/>
    <property type="match status" value="1"/>
</dbReference>
<keyword evidence="2" id="KW-0472">Membrane</keyword>
<keyword evidence="2" id="KW-0732">Signal</keyword>
<keyword evidence="5" id="KW-1185">Reference proteome</keyword>
<evidence type="ECO:0000313" key="4">
    <source>
        <dbReference type="EMBL" id="MCO5978989.1"/>
    </source>
</evidence>
<dbReference type="InterPro" id="IPR003423">
    <property type="entry name" value="OMP_efflux"/>
</dbReference>
<reference evidence="4 5" key="1">
    <citation type="submission" date="2022-06" db="EMBL/GenBank/DDBJ databases">
        <title>Ideonella sp. NS12-5 Genome sequencing and assembly.</title>
        <authorList>
            <person name="Jung Y."/>
        </authorList>
    </citation>
    <scope>NUCLEOTIDE SEQUENCE [LARGE SCALE GENOMIC DNA]</scope>
    <source>
        <strain evidence="4 5">NS12-5</strain>
    </source>
</reference>
<dbReference type="SUPFAM" id="SSF56954">
    <property type="entry name" value="Outer membrane efflux proteins (OEP)"/>
    <property type="match status" value="1"/>
</dbReference>
<dbReference type="PROSITE" id="PS51257">
    <property type="entry name" value="PROKAR_LIPOPROTEIN"/>
    <property type="match status" value="1"/>
</dbReference>
<evidence type="ECO:0000256" key="2">
    <source>
        <dbReference type="RuleBase" id="RU362097"/>
    </source>
</evidence>
<feature type="signal peptide" evidence="2">
    <location>
        <begin position="1"/>
        <end position="32"/>
    </location>
</feature>
<dbReference type="NCBIfam" id="TIGR01845">
    <property type="entry name" value="outer_NodT"/>
    <property type="match status" value="1"/>
</dbReference>
<keyword evidence="3" id="KW-0175">Coiled coil</keyword>
<keyword evidence="2" id="KW-0449">Lipoprotein</keyword>
<sequence length="490" mass="51521">MTSSSAKTVPVRLAWAPLLAALVLAGCASAPAPDLSALPATPAAFKSTPATAPEGHWAVVPPADGAERGAWWAVFHDPVLDDLMQRAQARNTDLQVAAARLQQARAGLREADAQRLPQLGASLGVARGTNQNAGVTPAPVINTATPSLNLAWETDLFGRLGLGSQAAALDAQASEALLQSTRLMVQAQVAQAYFALRESDAERRLVRETLDAYRDTLRLSERRLAAGDLGELDVQRLRTEVASTEADALALDRQRAAQENALAVLLGESASGFALADPAQDWTARPPAVPAGLPSAVLARRPDVAAAQRSLMAAQARLGVAQSAWLPDLSLTASGGYASTDLGDVFRWSARAWSLGALLSMPIFDGGQRQAQEERAGGEAQIALAGYRQQVLTALREVEDQLSGLGLLQAQADVLGQAVASARRATALSDIRYRNGQISQLDLLDARRSELRSLRQAVQVQGAQFQSTVALIRALGGGWEAPASVASAAR</sequence>
<dbReference type="Pfam" id="PF02321">
    <property type="entry name" value="OEP"/>
    <property type="match status" value="2"/>
</dbReference>
<keyword evidence="2" id="KW-0812">Transmembrane</keyword>
<dbReference type="EMBL" id="JAMXMC010000015">
    <property type="protein sequence ID" value="MCO5978989.1"/>
    <property type="molecule type" value="Genomic_DNA"/>
</dbReference>
<comment type="caution">
    <text evidence="4">The sequence shown here is derived from an EMBL/GenBank/DDBJ whole genome shotgun (WGS) entry which is preliminary data.</text>
</comment>